<dbReference type="PANTHER" id="PTHR48007:SF55">
    <property type="entry name" value="PROTEIN KINASE DOMAIN-CONTAINING PROTEIN"/>
    <property type="match status" value="1"/>
</dbReference>
<protein>
    <recommendedName>
        <fullName evidence="3">Inactive receptor kinase</fullName>
    </recommendedName>
</protein>
<accession>A0A5N5I1A9</accession>
<comment type="caution">
    <text evidence="1">The sequence shown here is derived from an EMBL/GenBank/DDBJ whole genome shotgun (WGS) entry which is preliminary data.</text>
</comment>
<organism evidence="1 2">
    <name type="scientific">Pyrus ussuriensis x Pyrus communis</name>
    <dbReference type="NCBI Taxonomy" id="2448454"/>
    <lineage>
        <taxon>Eukaryota</taxon>
        <taxon>Viridiplantae</taxon>
        <taxon>Streptophyta</taxon>
        <taxon>Embryophyta</taxon>
        <taxon>Tracheophyta</taxon>
        <taxon>Spermatophyta</taxon>
        <taxon>Magnoliopsida</taxon>
        <taxon>eudicotyledons</taxon>
        <taxon>Gunneridae</taxon>
        <taxon>Pentapetalae</taxon>
        <taxon>rosids</taxon>
        <taxon>fabids</taxon>
        <taxon>Rosales</taxon>
        <taxon>Rosaceae</taxon>
        <taxon>Amygdaloideae</taxon>
        <taxon>Maleae</taxon>
        <taxon>Pyrus</taxon>
    </lineage>
</organism>
<dbReference type="OrthoDB" id="1890790at2759"/>
<sequence>MEDLPLVHCGHDKKCLGCREGVAHLTLRTVLRGSVGVIGESRLGMTEKVVLLGGRVCAVKRFRKVSSEKRDESEKCEYLLPVIAYLYAKRIKFVLSDYKPMGSLADLLAGNSYTPGSARQHGHTTLEWNQRLTIVVHIARAISFIHKPFGPKGINKKKHILAGPKGLEFFEFPVKEGKERMQVSRVLHIALACTSAKPRLGHQ</sequence>
<evidence type="ECO:0008006" key="3">
    <source>
        <dbReference type="Google" id="ProtNLM"/>
    </source>
</evidence>
<dbReference type="InterPro" id="IPR011009">
    <property type="entry name" value="Kinase-like_dom_sf"/>
</dbReference>
<evidence type="ECO:0000313" key="2">
    <source>
        <dbReference type="Proteomes" id="UP000327157"/>
    </source>
</evidence>
<proteinExistence type="predicted"/>
<dbReference type="Gene3D" id="1.10.510.10">
    <property type="entry name" value="Transferase(Phosphotransferase) domain 1"/>
    <property type="match status" value="1"/>
</dbReference>
<dbReference type="SUPFAM" id="SSF56112">
    <property type="entry name" value="Protein kinase-like (PK-like)"/>
    <property type="match status" value="1"/>
</dbReference>
<keyword evidence="2" id="KW-1185">Reference proteome</keyword>
<evidence type="ECO:0000313" key="1">
    <source>
        <dbReference type="EMBL" id="KAB2632903.1"/>
    </source>
</evidence>
<reference evidence="1 2" key="1">
    <citation type="submission" date="2019-09" db="EMBL/GenBank/DDBJ databases">
        <authorList>
            <person name="Ou C."/>
        </authorList>
    </citation>
    <scope>NUCLEOTIDE SEQUENCE [LARGE SCALE GENOMIC DNA]</scope>
    <source>
        <strain evidence="1">S2</strain>
        <tissue evidence="1">Leaf</tissue>
    </source>
</reference>
<reference evidence="2" key="2">
    <citation type="submission" date="2019-10" db="EMBL/GenBank/DDBJ databases">
        <title>A de novo genome assembly of a pear dwarfing rootstock.</title>
        <authorList>
            <person name="Wang F."/>
            <person name="Wang J."/>
            <person name="Li S."/>
            <person name="Zhang Y."/>
            <person name="Fang M."/>
            <person name="Ma L."/>
            <person name="Zhao Y."/>
            <person name="Jiang S."/>
        </authorList>
    </citation>
    <scope>NUCLEOTIDE SEQUENCE [LARGE SCALE GENOMIC DNA]</scope>
</reference>
<dbReference type="Proteomes" id="UP000327157">
    <property type="component" value="Chromosome 6"/>
</dbReference>
<dbReference type="AlphaFoldDB" id="A0A5N5I1A9"/>
<reference evidence="1 2" key="3">
    <citation type="submission" date="2019-11" db="EMBL/GenBank/DDBJ databases">
        <title>A de novo genome assembly of a pear dwarfing rootstock.</title>
        <authorList>
            <person name="Wang F."/>
            <person name="Wang J."/>
            <person name="Li S."/>
            <person name="Zhang Y."/>
            <person name="Fang M."/>
            <person name="Ma L."/>
            <person name="Zhao Y."/>
            <person name="Jiang S."/>
        </authorList>
    </citation>
    <scope>NUCLEOTIDE SEQUENCE [LARGE SCALE GENOMIC DNA]</scope>
    <source>
        <strain evidence="1">S2</strain>
        <tissue evidence="1">Leaf</tissue>
    </source>
</reference>
<gene>
    <name evidence="1" type="ORF">D8674_029150</name>
</gene>
<dbReference type="EMBL" id="SMOL01000120">
    <property type="protein sequence ID" value="KAB2632903.1"/>
    <property type="molecule type" value="Genomic_DNA"/>
</dbReference>
<name>A0A5N5I1A9_9ROSA</name>
<dbReference type="PANTHER" id="PTHR48007">
    <property type="entry name" value="LEUCINE-RICH REPEAT RECEPTOR-LIKE PROTEIN KINASE PXC1"/>
    <property type="match status" value="1"/>
</dbReference>
<dbReference type="InterPro" id="IPR046959">
    <property type="entry name" value="PRK1-6/SRF4-like"/>
</dbReference>